<protein>
    <submittedName>
        <fullName evidence="2">Uncharacterized protein</fullName>
    </submittedName>
</protein>
<dbReference type="Proteomes" id="UP001292094">
    <property type="component" value="Unassembled WGS sequence"/>
</dbReference>
<keyword evidence="1" id="KW-0732">Signal</keyword>
<dbReference type="AlphaFoldDB" id="A0AAE1QMS7"/>
<reference evidence="2" key="1">
    <citation type="submission" date="2023-11" db="EMBL/GenBank/DDBJ databases">
        <title>Genome assemblies of two species of porcelain crab, Petrolisthes cinctipes and Petrolisthes manimaculis (Anomura: Porcellanidae).</title>
        <authorList>
            <person name="Angst P."/>
        </authorList>
    </citation>
    <scope>NUCLEOTIDE SEQUENCE</scope>
    <source>
        <strain evidence="2">PB745_02</strain>
        <tissue evidence="2">Gill</tissue>
    </source>
</reference>
<organism evidence="2 3">
    <name type="scientific">Petrolisthes manimaculis</name>
    <dbReference type="NCBI Taxonomy" id="1843537"/>
    <lineage>
        <taxon>Eukaryota</taxon>
        <taxon>Metazoa</taxon>
        <taxon>Ecdysozoa</taxon>
        <taxon>Arthropoda</taxon>
        <taxon>Crustacea</taxon>
        <taxon>Multicrustacea</taxon>
        <taxon>Malacostraca</taxon>
        <taxon>Eumalacostraca</taxon>
        <taxon>Eucarida</taxon>
        <taxon>Decapoda</taxon>
        <taxon>Pleocyemata</taxon>
        <taxon>Anomura</taxon>
        <taxon>Galatheoidea</taxon>
        <taxon>Porcellanidae</taxon>
        <taxon>Petrolisthes</taxon>
    </lineage>
</organism>
<evidence type="ECO:0000256" key="1">
    <source>
        <dbReference type="SAM" id="SignalP"/>
    </source>
</evidence>
<gene>
    <name evidence="2" type="ORF">Pmani_000029</name>
</gene>
<feature type="signal peptide" evidence="1">
    <location>
        <begin position="1"/>
        <end position="17"/>
    </location>
</feature>
<evidence type="ECO:0000313" key="2">
    <source>
        <dbReference type="EMBL" id="KAK4329626.1"/>
    </source>
</evidence>
<name>A0AAE1QMS7_9EUCA</name>
<proteinExistence type="predicted"/>
<keyword evidence="3" id="KW-1185">Reference proteome</keyword>
<evidence type="ECO:0000313" key="3">
    <source>
        <dbReference type="Proteomes" id="UP001292094"/>
    </source>
</evidence>
<feature type="chain" id="PRO_5042273004" evidence="1">
    <location>
        <begin position="18"/>
        <end position="124"/>
    </location>
</feature>
<dbReference type="EMBL" id="JAWZYT010000002">
    <property type="protein sequence ID" value="KAK4329626.1"/>
    <property type="molecule type" value="Genomic_DNA"/>
</dbReference>
<comment type="caution">
    <text evidence="2">The sequence shown here is derived from an EMBL/GenBank/DDBJ whole genome shotgun (WGS) entry which is preliminary data.</text>
</comment>
<accession>A0AAE1QMS7</accession>
<sequence length="124" mass="13619">MPLLFTVLLLALANCEALLEPKDEAQSMDVKTRYQNEDVVLQKADIDQVEDESVMERRFSIVAKVPVKVKCPPGGCCTSPGADRLCGSKNCRCCINVAALVQQHQRVALKGRILGCVFMILAQL</sequence>